<feature type="compositionally biased region" description="Basic and acidic residues" evidence="8">
    <location>
        <begin position="555"/>
        <end position="570"/>
    </location>
</feature>
<dbReference type="GO" id="GO:0051145">
    <property type="term" value="P:smooth muscle cell differentiation"/>
    <property type="evidence" value="ECO:0007669"/>
    <property type="project" value="TreeGrafter"/>
</dbReference>
<dbReference type="SMART" id="SM00513">
    <property type="entry name" value="SAP"/>
    <property type="match status" value="1"/>
</dbReference>
<dbReference type="Gene3D" id="6.10.140.2040">
    <property type="match status" value="1"/>
</dbReference>
<dbReference type="Pfam" id="PF02755">
    <property type="entry name" value="RPEL"/>
    <property type="match status" value="1"/>
</dbReference>
<name>A0A9D3LJM5_ANGAN</name>
<accession>A0A9D3LJM5</accession>
<keyword evidence="6" id="KW-0539">Nucleus</keyword>
<evidence type="ECO:0000256" key="1">
    <source>
        <dbReference type="ARBA" id="ARBA00004123"/>
    </source>
</evidence>
<reference evidence="10" key="1">
    <citation type="submission" date="2021-01" db="EMBL/GenBank/DDBJ databases">
        <title>A chromosome-scale assembly of European eel, Anguilla anguilla.</title>
        <authorList>
            <person name="Henkel C."/>
            <person name="Jong-Raadsen S.A."/>
            <person name="Dufour S."/>
            <person name="Weltzien F.-A."/>
            <person name="Palstra A.P."/>
            <person name="Pelster B."/>
            <person name="Spaink H.P."/>
            <person name="Van Den Thillart G.E."/>
            <person name="Jansen H."/>
            <person name="Zahm M."/>
            <person name="Klopp C."/>
            <person name="Cedric C."/>
            <person name="Louis A."/>
            <person name="Berthelot C."/>
            <person name="Parey E."/>
            <person name="Roest Crollius H."/>
            <person name="Montfort J."/>
            <person name="Robinson-Rechavi M."/>
            <person name="Bucao C."/>
            <person name="Bouchez O."/>
            <person name="Gislard M."/>
            <person name="Lluch J."/>
            <person name="Milhes M."/>
            <person name="Lampietro C."/>
            <person name="Lopez Roques C."/>
            <person name="Donnadieu C."/>
            <person name="Braasch I."/>
            <person name="Desvignes T."/>
            <person name="Postlethwait J."/>
            <person name="Bobe J."/>
            <person name="Guiguen Y."/>
            <person name="Dirks R."/>
        </authorList>
    </citation>
    <scope>NUCLEOTIDE SEQUENCE</scope>
    <source>
        <strain evidence="10">Tag_6206</strain>
        <tissue evidence="10">Liver</tissue>
    </source>
</reference>
<proteinExistence type="predicted"/>
<feature type="repeat" description="RPEL" evidence="7">
    <location>
        <begin position="104"/>
        <end position="129"/>
    </location>
</feature>
<protein>
    <recommendedName>
        <fullName evidence="9">SAP domain-containing protein</fullName>
    </recommendedName>
</protein>
<keyword evidence="2" id="KW-0677">Repeat</keyword>
<evidence type="ECO:0000259" key="9">
    <source>
        <dbReference type="PROSITE" id="PS50800"/>
    </source>
</evidence>
<feature type="region of interest" description="Disordered" evidence="8">
    <location>
        <begin position="451"/>
        <end position="476"/>
    </location>
</feature>
<dbReference type="PANTHER" id="PTHR22793">
    <property type="entry name" value="MYOCARDIN-RELATED TRANSCRIPTION FACTOR-RELATED"/>
    <property type="match status" value="1"/>
</dbReference>
<dbReference type="GO" id="GO:0045944">
    <property type="term" value="P:positive regulation of transcription by RNA polymerase II"/>
    <property type="evidence" value="ECO:0007669"/>
    <property type="project" value="TreeGrafter"/>
</dbReference>
<keyword evidence="4" id="KW-0175">Coiled coil</keyword>
<dbReference type="EMBL" id="JAFIRN010000017">
    <property type="protein sequence ID" value="KAG5832202.1"/>
    <property type="molecule type" value="Genomic_DNA"/>
</dbReference>
<comment type="caution">
    <text evidence="10">The sequence shown here is derived from an EMBL/GenBank/DDBJ whole genome shotgun (WGS) entry which is preliminary data.</text>
</comment>
<dbReference type="InterPro" id="IPR036361">
    <property type="entry name" value="SAP_dom_sf"/>
</dbReference>
<dbReference type="PROSITE" id="PS50800">
    <property type="entry name" value="SAP"/>
    <property type="match status" value="1"/>
</dbReference>
<keyword evidence="3" id="KW-0805">Transcription regulation</keyword>
<dbReference type="Gene3D" id="1.10.720.30">
    <property type="entry name" value="SAP domain"/>
    <property type="match status" value="1"/>
</dbReference>
<evidence type="ECO:0000256" key="4">
    <source>
        <dbReference type="ARBA" id="ARBA00023054"/>
    </source>
</evidence>
<keyword evidence="11" id="KW-1185">Reference proteome</keyword>
<dbReference type="GO" id="GO:0005634">
    <property type="term" value="C:nucleus"/>
    <property type="evidence" value="ECO:0007669"/>
    <property type="project" value="UniProtKB-SubCell"/>
</dbReference>
<comment type="subcellular location">
    <subcellularLocation>
        <location evidence="1">Nucleus</location>
    </subcellularLocation>
</comment>
<dbReference type="InterPro" id="IPR003034">
    <property type="entry name" value="SAP_dom"/>
</dbReference>
<sequence length="750" mass="81711">MACVDVETPSTCRSRFRSALHVRLQQRCTREQLTRQGIMPSLKTSAAFHKQIRSLERERQTENFLKHKIRRWPERVRMHILQETQAEASLQAAQLKLKRVKLADRLSKKLTQRPGPLELVEKNILPVDSTGKEALSVGEAGRTEARDVYSFDEDSGDALSHEQLANQRPPPEEPKPTDVPNPALQSCPPTSQAPADFLKVLSIKEQPVHHPGAASQPISPVSPAKEGTTLVKHSLPKLVTDSSRGKKAQDGRPKVRKLKYHQYVPPDQRPGSSKLSVGSSYGPLLQQQQQLFLQLQILGQQRQPQQHCSYQAVPPAPLTSVAGGQYESVSEAVRGNESLPTPTVVPHHSSATTRANNDPISSNTALPVKLNEMKVARLRQELKLRRLPVSGTKAELIERLRPFQDGPGAGSPGSTSPTPPPSDERLREKERQIEELTRRLQQERRRVEELRKQLEGVERRGQRGPGPPKAPPDNHILLPVSSTALLLLSNNTSQQVFPACTTSGSWHGLSRSQAEAKETQSFLNSSQARGPLSSASLTHALPNGPTYRSPSSSDHTPKAKDPPRYEEAVKQTRSLQAQVPMVTSHPMDDLFDVLIESGEISPTVRQSLPSTPVTASISTLPISSALSRPPPQVQVAPPTPTLDPALTADPIPIPVTLASDRQLEAFLEDTLAGVAEGAGATDAALPAAGLPMEDALPLCPAFELQDGGEDMDWLELPTAVGPGEVLGPDSPLGILSSDLLDGHGFHLHWD</sequence>
<feature type="region of interest" description="Disordered" evidence="8">
    <location>
        <begin position="337"/>
        <end position="364"/>
    </location>
</feature>
<evidence type="ECO:0000313" key="10">
    <source>
        <dbReference type="EMBL" id="KAG5832202.1"/>
    </source>
</evidence>
<dbReference type="Proteomes" id="UP001044222">
    <property type="component" value="Chromosome 17"/>
</dbReference>
<feature type="domain" description="SAP" evidence="9">
    <location>
        <begin position="370"/>
        <end position="404"/>
    </location>
</feature>
<dbReference type="InterPro" id="IPR043451">
    <property type="entry name" value="Myocardin-like"/>
</dbReference>
<evidence type="ECO:0000256" key="5">
    <source>
        <dbReference type="ARBA" id="ARBA00023163"/>
    </source>
</evidence>
<dbReference type="InterPro" id="IPR004018">
    <property type="entry name" value="RPEL_repeat"/>
</dbReference>
<feature type="compositionally biased region" description="Polar residues" evidence="8">
    <location>
        <begin position="270"/>
        <end position="279"/>
    </location>
</feature>
<feature type="compositionally biased region" description="Polar residues" evidence="8">
    <location>
        <begin position="349"/>
        <end position="364"/>
    </location>
</feature>
<dbReference type="SMART" id="SM00707">
    <property type="entry name" value="RPEL"/>
    <property type="match status" value="3"/>
</dbReference>
<keyword evidence="5" id="KW-0804">Transcription</keyword>
<dbReference type="AlphaFoldDB" id="A0A9D3LJM5"/>
<feature type="region of interest" description="Disordered" evidence="8">
    <location>
        <begin position="502"/>
        <end position="574"/>
    </location>
</feature>
<dbReference type="Pfam" id="PF02037">
    <property type="entry name" value="SAP"/>
    <property type="match status" value="1"/>
</dbReference>
<feature type="compositionally biased region" description="Polar residues" evidence="8">
    <location>
        <begin position="183"/>
        <end position="192"/>
    </location>
</feature>
<dbReference type="PROSITE" id="PS51073">
    <property type="entry name" value="RPEL"/>
    <property type="match status" value="1"/>
</dbReference>
<evidence type="ECO:0000313" key="11">
    <source>
        <dbReference type="Proteomes" id="UP001044222"/>
    </source>
</evidence>
<organism evidence="10 11">
    <name type="scientific">Anguilla anguilla</name>
    <name type="common">European freshwater eel</name>
    <name type="synonym">Muraena anguilla</name>
    <dbReference type="NCBI Taxonomy" id="7936"/>
    <lineage>
        <taxon>Eukaryota</taxon>
        <taxon>Metazoa</taxon>
        <taxon>Chordata</taxon>
        <taxon>Craniata</taxon>
        <taxon>Vertebrata</taxon>
        <taxon>Euteleostomi</taxon>
        <taxon>Actinopterygii</taxon>
        <taxon>Neopterygii</taxon>
        <taxon>Teleostei</taxon>
        <taxon>Anguilliformes</taxon>
        <taxon>Anguillidae</taxon>
        <taxon>Anguilla</taxon>
    </lineage>
</organism>
<feature type="region of interest" description="Disordered" evidence="8">
    <location>
        <begin position="401"/>
        <end position="427"/>
    </location>
</feature>
<evidence type="ECO:0000256" key="6">
    <source>
        <dbReference type="ARBA" id="ARBA00023242"/>
    </source>
</evidence>
<evidence type="ECO:0000256" key="7">
    <source>
        <dbReference type="PROSITE-ProRule" id="PRU00401"/>
    </source>
</evidence>
<dbReference type="Gene3D" id="6.10.150.10">
    <property type="match status" value="1"/>
</dbReference>
<feature type="region of interest" description="Disordered" evidence="8">
    <location>
        <begin position="163"/>
        <end position="192"/>
    </location>
</feature>
<feature type="compositionally biased region" description="Polar residues" evidence="8">
    <location>
        <begin position="502"/>
        <end position="537"/>
    </location>
</feature>
<dbReference type="PANTHER" id="PTHR22793:SF5">
    <property type="entry name" value="MYOCARDIN-RELATED TRANSCRIPTION FACTOR B"/>
    <property type="match status" value="1"/>
</dbReference>
<feature type="region of interest" description="Disordered" evidence="8">
    <location>
        <begin position="207"/>
        <end position="280"/>
    </location>
</feature>
<gene>
    <name evidence="10" type="ORF">ANANG_G00288590</name>
</gene>
<feature type="compositionally biased region" description="Basic and acidic residues" evidence="8">
    <location>
        <begin position="451"/>
        <end position="461"/>
    </location>
</feature>
<dbReference type="SUPFAM" id="SSF68906">
    <property type="entry name" value="SAP domain"/>
    <property type="match status" value="1"/>
</dbReference>
<feature type="compositionally biased region" description="Basic and acidic residues" evidence="8">
    <location>
        <begin position="243"/>
        <end position="253"/>
    </location>
</feature>
<evidence type="ECO:0000256" key="8">
    <source>
        <dbReference type="SAM" id="MobiDB-lite"/>
    </source>
</evidence>
<evidence type="ECO:0000256" key="3">
    <source>
        <dbReference type="ARBA" id="ARBA00023015"/>
    </source>
</evidence>
<dbReference type="GO" id="GO:0003713">
    <property type="term" value="F:transcription coactivator activity"/>
    <property type="evidence" value="ECO:0007669"/>
    <property type="project" value="TreeGrafter"/>
</dbReference>
<evidence type="ECO:0000256" key="2">
    <source>
        <dbReference type="ARBA" id="ARBA00022737"/>
    </source>
</evidence>